<protein>
    <submittedName>
        <fullName evidence="1">Uncharacterized protein</fullName>
    </submittedName>
</protein>
<accession>A0A8A3S2C8</accession>
<gene>
    <name evidence="1" type="ORF">RJ40_01945</name>
</gene>
<reference evidence="1" key="2">
    <citation type="submission" date="2019-02" db="EMBL/GenBank/DDBJ databases">
        <authorList>
            <person name="Chen S.-C."/>
            <person name="Chien H.-H."/>
            <person name="Lai M.-C."/>
        </authorList>
    </citation>
    <scope>NUCLEOTIDE SEQUENCE</scope>
    <source>
        <strain evidence="1">N2F9704</strain>
    </source>
</reference>
<dbReference type="RefSeq" id="WP_265581679.1">
    <property type="nucleotide sequence ID" value="NZ_CP036172.1"/>
</dbReference>
<evidence type="ECO:0000313" key="1">
    <source>
        <dbReference type="EMBL" id="QSZ66345.1"/>
    </source>
</evidence>
<dbReference type="EMBL" id="CP036172">
    <property type="protein sequence ID" value="QSZ66345.1"/>
    <property type="molecule type" value="Genomic_DNA"/>
</dbReference>
<name>A0A8A3S2C8_9EURY</name>
<keyword evidence="2" id="KW-1185">Reference proteome</keyword>
<reference evidence="1" key="1">
    <citation type="journal article" date="2001" name="Int. J. Syst. Evol. Microbiol.">
        <title>Methanofollis aquaemaris sp. nov., a methanogen isolated from an aquaculture fish pond.</title>
        <authorList>
            <person name="Lai M.C."/>
            <person name="Chen S.C."/>
        </authorList>
    </citation>
    <scope>NUCLEOTIDE SEQUENCE</scope>
    <source>
        <strain evidence="1">N2F9704</strain>
    </source>
</reference>
<organism evidence="1 2">
    <name type="scientific">Methanofollis aquaemaris</name>
    <dbReference type="NCBI Taxonomy" id="126734"/>
    <lineage>
        <taxon>Archaea</taxon>
        <taxon>Methanobacteriati</taxon>
        <taxon>Methanobacteriota</taxon>
        <taxon>Stenosarchaea group</taxon>
        <taxon>Methanomicrobia</taxon>
        <taxon>Methanomicrobiales</taxon>
        <taxon>Methanomicrobiaceae</taxon>
        <taxon>Methanofollis</taxon>
    </lineage>
</organism>
<proteinExistence type="predicted"/>
<dbReference type="AlphaFoldDB" id="A0A8A3S2C8"/>
<dbReference type="KEGG" id="maqe:RJ40_01945"/>
<dbReference type="GeneID" id="76423081"/>
<dbReference type="Proteomes" id="UP001042704">
    <property type="component" value="Chromosome"/>
</dbReference>
<sequence length="81" mass="9338">MAAGHPDRDRRIDREAATTRVLSVLRQRAERGEAGLSNAEIRRFTRPDRYQAVRLMQQLQQEDPQIGLEGKGRGSRYVYRG</sequence>
<evidence type="ECO:0000313" key="2">
    <source>
        <dbReference type="Proteomes" id="UP001042704"/>
    </source>
</evidence>